<protein>
    <submittedName>
        <fullName evidence="3">Amidohydrolase family protein</fullName>
    </submittedName>
</protein>
<dbReference type="RefSeq" id="WP_166914439.1">
    <property type="nucleotide sequence ID" value="NZ_CP050253.1"/>
</dbReference>
<dbReference type="PANTHER" id="PTHR21240:SF28">
    <property type="entry name" value="ISO-OROTATE DECARBOXYLASE (EUROFUNG)"/>
    <property type="match status" value="1"/>
</dbReference>
<keyword evidence="1" id="KW-0456">Lyase</keyword>
<evidence type="ECO:0000313" key="4">
    <source>
        <dbReference type="Proteomes" id="UP000501168"/>
    </source>
</evidence>
<organism evidence="3 4">
    <name type="scientific">Zophobihabitans entericus</name>
    <dbReference type="NCBI Taxonomy" id="1635327"/>
    <lineage>
        <taxon>Bacteria</taxon>
        <taxon>Pseudomonadati</taxon>
        <taxon>Pseudomonadota</taxon>
        <taxon>Gammaproteobacteria</taxon>
        <taxon>Orbales</taxon>
        <taxon>Orbaceae</taxon>
        <taxon>Zophobihabitans</taxon>
    </lineage>
</organism>
<accession>A0A6G9I8L2</accession>
<reference evidence="3 4" key="1">
    <citation type="submission" date="2020-03" db="EMBL/GenBank/DDBJ databases">
        <title>Complete genome sequence of Orbus sp. IPMB12 (BCRC 80908).</title>
        <authorList>
            <person name="Lo W.-S."/>
            <person name="Chang T.-H."/>
            <person name="Kuo C.-H."/>
        </authorList>
    </citation>
    <scope>NUCLEOTIDE SEQUENCE [LARGE SCALE GENOMIC DNA]</scope>
    <source>
        <strain evidence="3 4">IPMB12</strain>
    </source>
</reference>
<feature type="domain" description="Amidohydrolase-related" evidence="2">
    <location>
        <begin position="124"/>
        <end position="307"/>
    </location>
</feature>
<dbReference type="GO" id="GO:0019748">
    <property type="term" value="P:secondary metabolic process"/>
    <property type="evidence" value="ECO:0007669"/>
    <property type="project" value="TreeGrafter"/>
</dbReference>
<dbReference type="Gene3D" id="3.20.20.140">
    <property type="entry name" value="Metal-dependent hydrolases"/>
    <property type="match status" value="1"/>
</dbReference>
<dbReference type="Proteomes" id="UP000501168">
    <property type="component" value="Chromosome"/>
</dbReference>
<gene>
    <name evidence="3" type="ORF">IPMB12_01995</name>
</gene>
<dbReference type="InterPro" id="IPR032466">
    <property type="entry name" value="Metal_Hydrolase"/>
</dbReference>
<dbReference type="InterPro" id="IPR006680">
    <property type="entry name" value="Amidohydro-rel"/>
</dbReference>
<dbReference type="GO" id="GO:0005737">
    <property type="term" value="C:cytoplasm"/>
    <property type="evidence" value="ECO:0007669"/>
    <property type="project" value="TreeGrafter"/>
</dbReference>
<sequence length="309" mass="35132">MQKIIDFHNHLGDIFAYQKNVIYKLGRKFPDNIHNPFKAFADKKFQGAFVDPTTPGALENLQAATVEACRNYTLEVLTRELDEDNITYVCLYPIYPHIGFEDYLAASRFEPRIIPFTSADWSKDKDTIGRKLLKDVEHGARGLKIHPVLQPISLRDPLVKDVLNEYWSLTGLPVVSHCGANAYYDTPEMQKLECPEYGDVQHFIWLVKQCPKVKMVAAHAGGLMGDEMEVLHQALPNCENLWVDTTFRSAEDMRKQVEYFGADRVLFGSDSPFSPRGACIETVKEAFGEGSDLYKKVIYQNAADLLQLY</sequence>
<evidence type="ECO:0000259" key="2">
    <source>
        <dbReference type="Pfam" id="PF04909"/>
    </source>
</evidence>
<dbReference type="KEGG" id="orb:IPMB12_01995"/>
<proteinExistence type="predicted"/>
<dbReference type="InParanoid" id="A0A6G9I8L2"/>
<dbReference type="SUPFAM" id="SSF51556">
    <property type="entry name" value="Metallo-dependent hydrolases"/>
    <property type="match status" value="1"/>
</dbReference>
<name>A0A6G9I8L2_9GAMM</name>
<dbReference type="Pfam" id="PF04909">
    <property type="entry name" value="Amidohydro_2"/>
    <property type="match status" value="1"/>
</dbReference>
<dbReference type="InterPro" id="IPR032465">
    <property type="entry name" value="ACMSD"/>
</dbReference>
<keyword evidence="4" id="KW-1185">Reference proteome</keyword>
<dbReference type="PANTHER" id="PTHR21240">
    <property type="entry name" value="2-AMINO-3-CARBOXYLMUCONATE-6-SEMIALDEHYDE DECARBOXYLASE"/>
    <property type="match status" value="1"/>
</dbReference>
<dbReference type="AlphaFoldDB" id="A0A6G9I8L2"/>
<dbReference type="GO" id="GO:0016787">
    <property type="term" value="F:hydrolase activity"/>
    <property type="evidence" value="ECO:0007669"/>
    <property type="project" value="UniProtKB-KW"/>
</dbReference>
<keyword evidence="3" id="KW-0378">Hydrolase</keyword>
<evidence type="ECO:0000256" key="1">
    <source>
        <dbReference type="ARBA" id="ARBA00023239"/>
    </source>
</evidence>
<dbReference type="EMBL" id="CP050253">
    <property type="protein sequence ID" value="QIQ20558.1"/>
    <property type="molecule type" value="Genomic_DNA"/>
</dbReference>
<dbReference type="GO" id="GO:0016831">
    <property type="term" value="F:carboxy-lyase activity"/>
    <property type="evidence" value="ECO:0007669"/>
    <property type="project" value="InterPro"/>
</dbReference>
<evidence type="ECO:0000313" key="3">
    <source>
        <dbReference type="EMBL" id="QIQ20558.1"/>
    </source>
</evidence>